<sequence>MTALDAKNLPANPKAWTLGYLLRMSGHARGDQRGLDKGGATRHRKKLRNDIQETIKLVRWVCHVDEVHYESQTFHR</sequence>
<name>A0ACB8Q6R1_9AGAM</name>
<comment type="caution">
    <text evidence="1">The sequence shown here is derived from an EMBL/GenBank/DDBJ whole genome shotgun (WGS) entry which is preliminary data.</text>
</comment>
<proteinExistence type="predicted"/>
<organism evidence="1 2">
    <name type="scientific">Vararia minispora EC-137</name>
    <dbReference type="NCBI Taxonomy" id="1314806"/>
    <lineage>
        <taxon>Eukaryota</taxon>
        <taxon>Fungi</taxon>
        <taxon>Dikarya</taxon>
        <taxon>Basidiomycota</taxon>
        <taxon>Agaricomycotina</taxon>
        <taxon>Agaricomycetes</taxon>
        <taxon>Russulales</taxon>
        <taxon>Lachnocladiaceae</taxon>
        <taxon>Vararia</taxon>
    </lineage>
</organism>
<accession>A0ACB8Q6R1</accession>
<reference evidence="1" key="1">
    <citation type="submission" date="2021-02" db="EMBL/GenBank/DDBJ databases">
        <authorList>
            <consortium name="DOE Joint Genome Institute"/>
            <person name="Ahrendt S."/>
            <person name="Looney B.P."/>
            <person name="Miyauchi S."/>
            <person name="Morin E."/>
            <person name="Drula E."/>
            <person name="Courty P.E."/>
            <person name="Chicoki N."/>
            <person name="Fauchery L."/>
            <person name="Kohler A."/>
            <person name="Kuo A."/>
            <person name="Labutti K."/>
            <person name="Pangilinan J."/>
            <person name="Lipzen A."/>
            <person name="Riley R."/>
            <person name="Andreopoulos W."/>
            <person name="He G."/>
            <person name="Johnson J."/>
            <person name="Barry K.W."/>
            <person name="Grigoriev I.V."/>
            <person name="Nagy L."/>
            <person name="Hibbett D."/>
            <person name="Henrissat B."/>
            <person name="Matheny P.B."/>
            <person name="Labbe J."/>
            <person name="Martin F."/>
        </authorList>
    </citation>
    <scope>NUCLEOTIDE SEQUENCE</scope>
    <source>
        <strain evidence="1">EC-137</strain>
    </source>
</reference>
<evidence type="ECO:0000313" key="1">
    <source>
        <dbReference type="EMBL" id="KAI0027461.1"/>
    </source>
</evidence>
<dbReference type="Proteomes" id="UP000814128">
    <property type="component" value="Unassembled WGS sequence"/>
</dbReference>
<reference evidence="1" key="2">
    <citation type="journal article" date="2022" name="New Phytol.">
        <title>Evolutionary transition to the ectomycorrhizal habit in the genomes of a hyperdiverse lineage of mushroom-forming fungi.</title>
        <authorList>
            <person name="Looney B."/>
            <person name="Miyauchi S."/>
            <person name="Morin E."/>
            <person name="Drula E."/>
            <person name="Courty P.E."/>
            <person name="Kohler A."/>
            <person name="Kuo A."/>
            <person name="LaButti K."/>
            <person name="Pangilinan J."/>
            <person name="Lipzen A."/>
            <person name="Riley R."/>
            <person name="Andreopoulos W."/>
            <person name="He G."/>
            <person name="Johnson J."/>
            <person name="Nolan M."/>
            <person name="Tritt A."/>
            <person name="Barry K.W."/>
            <person name="Grigoriev I.V."/>
            <person name="Nagy L.G."/>
            <person name="Hibbett D."/>
            <person name="Henrissat B."/>
            <person name="Matheny P.B."/>
            <person name="Labbe J."/>
            <person name="Martin F.M."/>
        </authorList>
    </citation>
    <scope>NUCLEOTIDE SEQUENCE</scope>
    <source>
        <strain evidence="1">EC-137</strain>
    </source>
</reference>
<protein>
    <submittedName>
        <fullName evidence="1">Uncharacterized protein</fullName>
    </submittedName>
</protein>
<evidence type="ECO:0000313" key="2">
    <source>
        <dbReference type="Proteomes" id="UP000814128"/>
    </source>
</evidence>
<dbReference type="EMBL" id="MU273900">
    <property type="protein sequence ID" value="KAI0027461.1"/>
    <property type="molecule type" value="Genomic_DNA"/>
</dbReference>
<gene>
    <name evidence="1" type="ORF">K488DRAFT_90841</name>
</gene>
<keyword evidence="2" id="KW-1185">Reference proteome</keyword>